<evidence type="ECO:0000313" key="3">
    <source>
        <dbReference type="EMBL" id="TYR33031.1"/>
    </source>
</evidence>
<dbReference type="Proteomes" id="UP000322362">
    <property type="component" value="Unassembled WGS sequence"/>
</dbReference>
<dbReference type="RefSeq" id="WP_148920729.1">
    <property type="nucleotide sequence ID" value="NZ_VTAV01000017.1"/>
</dbReference>
<organism evidence="3 4">
    <name type="scientific">Sphingobacterium phlebotomi</name>
    <dbReference type="NCBI Taxonomy" id="2605433"/>
    <lineage>
        <taxon>Bacteria</taxon>
        <taxon>Pseudomonadati</taxon>
        <taxon>Bacteroidota</taxon>
        <taxon>Sphingobacteriia</taxon>
        <taxon>Sphingobacteriales</taxon>
        <taxon>Sphingobacteriaceae</taxon>
        <taxon>Sphingobacterium</taxon>
    </lineage>
</organism>
<gene>
    <name evidence="3" type="ORF">FXV77_18520</name>
</gene>
<comment type="caution">
    <text evidence="3">The sequence shown here is derived from an EMBL/GenBank/DDBJ whole genome shotgun (WGS) entry which is preliminary data.</text>
</comment>
<feature type="chain" id="PRO_5023110399" evidence="1">
    <location>
        <begin position="21"/>
        <end position="208"/>
    </location>
</feature>
<evidence type="ECO:0000256" key="1">
    <source>
        <dbReference type="SAM" id="SignalP"/>
    </source>
</evidence>
<keyword evidence="4" id="KW-1185">Reference proteome</keyword>
<feature type="signal peptide" evidence="1">
    <location>
        <begin position="1"/>
        <end position="20"/>
    </location>
</feature>
<accession>A0A5D4GVY3</accession>
<feature type="domain" description="Outer membrane protein beta-barrel" evidence="2">
    <location>
        <begin position="19"/>
        <end position="185"/>
    </location>
</feature>
<proteinExistence type="predicted"/>
<dbReference type="InterPro" id="IPR025665">
    <property type="entry name" value="Beta-barrel_OMP_2"/>
</dbReference>
<sequence>MKKSLLSLGIAILFAASGQAQTEFGLEAGINFPTYTYNNSENIGDTKPLTSFYLAGYLDSRIASGVYFHPQLSLQGKGSKLIESEFLGGQEVTQKTMWVDFAFNFLAKVPAGSIGNVFAGAGPYIGFTIDGTNTYANSGATSAVIIYDDNAMKSFDYGINFLVGFKLGKRFSLNTNYRLGMANITENNYKWSDNIKNRVFSLGIGVAL</sequence>
<reference evidence="3 4" key="1">
    <citation type="submission" date="2019-08" db="EMBL/GenBank/DDBJ databases">
        <title>Phlebobacter frassis gen. nov. sp. nov., a new member of family Sphingobacteriaceae isolated from sand fly rearing media.</title>
        <authorList>
            <person name="Kakumanu M.L."/>
            <person name="Marayati B.F."/>
            <person name="Wada-Katsumata A."/>
            <person name="Wasserberg G."/>
            <person name="Schal C."/>
            <person name="Apperson C.S."/>
            <person name="Ponnusamy L."/>
        </authorList>
    </citation>
    <scope>NUCLEOTIDE SEQUENCE [LARGE SCALE GENOMIC DNA]</scope>
    <source>
        <strain evidence="3 4">SSI9</strain>
    </source>
</reference>
<protein>
    <submittedName>
        <fullName evidence="3">PorT family protein</fullName>
    </submittedName>
</protein>
<dbReference type="EMBL" id="VTAV01000017">
    <property type="protein sequence ID" value="TYR33031.1"/>
    <property type="molecule type" value="Genomic_DNA"/>
</dbReference>
<dbReference type="AlphaFoldDB" id="A0A5D4GVY3"/>
<keyword evidence="1" id="KW-0732">Signal</keyword>
<name>A0A5D4GVY3_9SPHI</name>
<evidence type="ECO:0000259" key="2">
    <source>
        <dbReference type="Pfam" id="PF13568"/>
    </source>
</evidence>
<dbReference type="Pfam" id="PF13568">
    <property type="entry name" value="OMP_b-brl_2"/>
    <property type="match status" value="1"/>
</dbReference>
<evidence type="ECO:0000313" key="4">
    <source>
        <dbReference type="Proteomes" id="UP000322362"/>
    </source>
</evidence>